<feature type="region of interest" description="Disordered" evidence="8">
    <location>
        <begin position="174"/>
        <end position="418"/>
    </location>
</feature>
<keyword evidence="7" id="KW-0539">Nucleus</keyword>
<evidence type="ECO:0000313" key="10">
    <source>
        <dbReference type="EMBL" id="NXX52361.1"/>
    </source>
</evidence>
<evidence type="ECO:0000313" key="11">
    <source>
        <dbReference type="Proteomes" id="UP000539032"/>
    </source>
</evidence>
<evidence type="ECO:0000256" key="3">
    <source>
        <dbReference type="ARBA" id="ARBA00010042"/>
    </source>
</evidence>
<feature type="region of interest" description="Disordered" evidence="8">
    <location>
        <begin position="146"/>
        <end position="165"/>
    </location>
</feature>
<evidence type="ECO:0000256" key="6">
    <source>
        <dbReference type="ARBA" id="ARBA00023212"/>
    </source>
</evidence>
<keyword evidence="4" id="KW-0963">Cytoplasm</keyword>
<organism evidence="10 11">
    <name type="scientific">Scopus umbretta</name>
    <name type="common">Hammerkop</name>
    <dbReference type="NCBI Taxonomy" id="33581"/>
    <lineage>
        <taxon>Eukaryota</taxon>
        <taxon>Metazoa</taxon>
        <taxon>Chordata</taxon>
        <taxon>Craniata</taxon>
        <taxon>Vertebrata</taxon>
        <taxon>Euteleostomi</taxon>
        <taxon>Archelosauria</taxon>
        <taxon>Archosauria</taxon>
        <taxon>Dinosauria</taxon>
        <taxon>Saurischia</taxon>
        <taxon>Theropoda</taxon>
        <taxon>Coelurosauria</taxon>
        <taxon>Aves</taxon>
        <taxon>Neognathae</taxon>
        <taxon>Neoaves</taxon>
        <taxon>Aequornithes</taxon>
        <taxon>Pelecaniformes</taxon>
        <taxon>Scopidae</taxon>
        <taxon>Scopus</taxon>
    </lineage>
</organism>
<feature type="compositionally biased region" description="Polar residues" evidence="8">
    <location>
        <begin position="1"/>
        <end position="22"/>
    </location>
</feature>
<feature type="compositionally biased region" description="Polar residues" evidence="8">
    <location>
        <begin position="374"/>
        <end position="384"/>
    </location>
</feature>
<dbReference type="GO" id="GO:0005634">
    <property type="term" value="C:nucleus"/>
    <property type="evidence" value="ECO:0007669"/>
    <property type="project" value="UniProtKB-SubCell"/>
</dbReference>
<feature type="region of interest" description="Disordered" evidence="8">
    <location>
        <begin position="121"/>
        <end position="141"/>
    </location>
</feature>
<evidence type="ECO:0000256" key="4">
    <source>
        <dbReference type="ARBA" id="ARBA00022490"/>
    </source>
</evidence>
<feature type="compositionally biased region" description="Basic and acidic residues" evidence="8">
    <location>
        <begin position="124"/>
        <end position="141"/>
    </location>
</feature>
<feature type="non-terminal residue" evidence="10">
    <location>
        <position position="494"/>
    </location>
</feature>
<dbReference type="GO" id="GO:0051257">
    <property type="term" value="P:meiotic spindle midzone assembly"/>
    <property type="evidence" value="ECO:0007669"/>
    <property type="project" value="TreeGrafter"/>
</dbReference>
<name>A0A7L4HH08_SCOUM</name>
<feature type="compositionally biased region" description="Basic and acidic residues" evidence="8">
    <location>
        <begin position="247"/>
        <end position="359"/>
    </location>
</feature>
<dbReference type="GO" id="GO:0000776">
    <property type="term" value="C:kinetochore"/>
    <property type="evidence" value="ECO:0007669"/>
    <property type="project" value="TreeGrafter"/>
</dbReference>
<reference evidence="10 11" key="1">
    <citation type="submission" date="2020-02" db="EMBL/GenBank/DDBJ databases">
        <title>Bird 10,000 Genomes (B10K) Project - Family phase.</title>
        <authorList>
            <person name="Zhang G."/>
        </authorList>
    </citation>
    <scope>NUCLEOTIDE SEQUENCE [LARGE SCALE GENOMIC DNA]</scope>
    <source>
        <strain evidence="10">B10K-DU-002-70</strain>
        <tissue evidence="10">Muscle</tissue>
    </source>
</reference>
<dbReference type="InterPro" id="IPR005635">
    <property type="entry name" value="Inner_centromere_prot_ARK-bd"/>
</dbReference>
<feature type="region of interest" description="Disordered" evidence="8">
    <location>
        <begin position="1"/>
        <end position="81"/>
    </location>
</feature>
<evidence type="ECO:0000256" key="2">
    <source>
        <dbReference type="ARBA" id="ARBA00004186"/>
    </source>
</evidence>
<feature type="compositionally biased region" description="Basic and acidic residues" evidence="8">
    <location>
        <begin position="174"/>
        <end position="214"/>
    </location>
</feature>
<comment type="caution">
    <text evidence="10">The sequence shown here is derived from an EMBL/GenBank/DDBJ whole genome shotgun (WGS) entry which is preliminary data.</text>
</comment>
<feature type="domain" description="Inner centromere protein ARK-binding" evidence="9">
    <location>
        <begin position="401"/>
        <end position="457"/>
    </location>
</feature>
<dbReference type="GO" id="GO:0051310">
    <property type="term" value="P:metaphase chromosome alignment"/>
    <property type="evidence" value="ECO:0007669"/>
    <property type="project" value="TreeGrafter"/>
</dbReference>
<dbReference type="GO" id="GO:0032133">
    <property type="term" value="C:chromosome passenger complex"/>
    <property type="evidence" value="ECO:0007669"/>
    <property type="project" value="TreeGrafter"/>
</dbReference>
<dbReference type="GO" id="GO:0000281">
    <property type="term" value="P:mitotic cytokinesis"/>
    <property type="evidence" value="ECO:0007669"/>
    <property type="project" value="TreeGrafter"/>
</dbReference>
<dbReference type="Proteomes" id="UP000539032">
    <property type="component" value="Unassembled WGS sequence"/>
</dbReference>
<evidence type="ECO:0000256" key="1">
    <source>
        <dbReference type="ARBA" id="ARBA00004123"/>
    </source>
</evidence>
<dbReference type="EMBL" id="VZTL01002001">
    <property type="protein sequence ID" value="NXX52361.1"/>
    <property type="molecule type" value="Genomic_DNA"/>
</dbReference>
<protein>
    <submittedName>
        <fullName evidence="10">INCE protein</fullName>
    </submittedName>
</protein>
<dbReference type="Pfam" id="PF03941">
    <property type="entry name" value="INCENP_ARK-bind"/>
    <property type="match status" value="1"/>
</dbReference>
<dbReference type="OrthoDB" id="6123at2759"/>
<accession>A0A7L4HH08</accession>
<comment type="subcellular location">
    <subcellularLocation>
        <location evidence="2">Cytoplasm</location>
        <location evidence="2">Cytoskeleton</location>
        <location evidence="2">Spindle</location>
    </subcellularLocation>
    <subcellularLocation>
        <location evidence="1">Nucleus</location>
    </subcellularLocation>
</comment>
<evidence type="ECO:0000256" key="5">
    <source>
        <dbReference type="ARBA" id="ARBA00022829"/>
    </source>
</evidence>
<dbReference type="PANTHER" id="PTHR13142">
    <property type="entry name" value="INNER CENTROMERE PROTEIN"/>
    <property type="match status" value="1"/>
</dbReference>
<keyword evidence="6" id="KW-0206">Cytoskeleton</keyword>
<dbReference type="Gene3D" id="6.10.250.2990">
    <property type="match status" value="1"/>
</dbReference>
<feature type="non-terminal residue" evidence="10">
    <location>
        <position position="1"/>
    </location>
</feature>
<dbReference type="PANTHER" id="PTHR13142:SF1">
    <property type="entry name" value="INNER CENTROMERE PROTEIN"/>
    <property type="match status" value="1"/>
</dbReference>
<evidence type="ECO:0000256" key="8">
    <source>
        <dbReference type="SAM" id="MobiDB-lite"/>
    </source>
</evidence>
<keyword evidence="11" id="KW-1185">Reference proteome</keyword>
<dbReference type="AlphaFoldDB" id="A0A7L4HH08"/>
<evidence type="ECO:0000256" key="7">
    <source>
        <dbReference type="ARBA" id="ARBA00023242"/>
    </source>
</evidence>
<dbReference type="GO" id="GO:1990385">
    <property type="term" value="C:meiotic spindle midzone"/>
    <property type="evidence" value="ECO:0007669"/>
    <property type="project" value="TreeGrafter"/>
</dbReference>
<evidence type="ECO:0000259" key="9">
    <source>
        <dbReference type="Pfam" id="PF03941"/>
    </source>
</evidence>
<feature type="compositionally biased region" description="Basic and acidic residues" evidence="8">
    <location>
        <begin position="221"/>
        <end position="238"/>
    </location>
</feature>
<gene>
    <name evidence="10" type="primary">Incenp_0</name>
    <name evidence="10" type="ORF">SCOUMB_R13198</name>
</gene>
<dbReference type="GO" id="GO:0030496">
    <property type="term" value="C:midbody"/>
    <property type="evidence" value="ECO:0007669"/>
    <property type="project" value="TreeGrafter"/>
</dbReference>
<keyword evidence="5" id="KW-0159">Chromosome partition</keyword>
<comment type="similarity">
    <text evidence="3">Belongs to the INCENP family.</text>
</comment>
<sequence>QSPRMSLRSRTVSRNEQPQETSNNENNLNKNGETQEPPQSARRKPSYKRAVDERYDNQQAEDGGLSPPRRKTPSPTFPASKVVRPFKTFLHTVQKNQLLMTPSSVGRNGVIKSFIRYNTPLQSDPKEKERQKLETLRKKQAAEQLRKQKLEEEKKRRLEEAKLKREERLRKVLQARERAEQMEEERKRRIEQKIAMFDEKTEKVREERLAEEKTKKKAAAKKMEEAEARRRHEEEARRQKALQQEEEERRHKELMQKRKEEEQERARKIAEQRQAEQEREKQLAAERELERRKEQERIQAERLREQQEKAAHLQKEVLAAKEQLRKEMEKKKQEEQRLAEMKRQEQEQKKLPEEQKAKDTVQTQHLENKEDSPACNSYQMTPQAQKEPKPPTINPNNYGLDLNSDDSTDDESQPRKPIPAWATGIQLSQAVIRQYYNPPNVDALFGAIASPKLEDIFYKSKPRYFKRTSSAVWNSPPFPGATSVLGPPYSLKKY</sequence>
<proteinExistence type="inferred from homology"/>